<dbReference type="AlphaFoldDB" id="A0A2Z4GFS6"/>
<keyword evidence="8" id="KW-1185">Reference proteome</keyword>
<evidence type="ECO:0000256" key="5">
    <source>
        <dbReference type="SAM" id="Phobius"/>
    </source>
</evidence>
<feature type="transmembrane region" description="Helical" evidence="5">
    <location>
        <begin position="69"/>
        <end position="87"/>
    </location>
</feature>
<dbReference type="EMBL" id="CP029480">
    <property type="protein sequence ID" value="AWV99838.1"/>
    <property type="molecule type" value="Genomic_DNA"/>
</dbReference>
<dbReference type="InterPro" id="IPR036465">
    <property type="entry name" value="vWFA_dom_sf"/>
</dbReference>
<accession>A0A2Z4GFS6</accession>
<dbReference type="Proteomes" id="UP000249873">
    <property type="component" value="Chromosome"/>
</dbReference>
<dbReference type="OrthoDB" id="6206554at2"/>
<evidence type="ECO:0000313" key="8">
    <source>
        <dbReference type="Proteomes" id="UP000249873"/>
    </source>
</evidence>
<organism evidence="7 8">
    <name type="scientific">Arcticibacterium luteifluviistationis</name>
    <dbReference type="NCBI Taxonomy" id="1784714"/>
    <lineage>
        <taxon>Bacteria</taxon>
        <taxon>Pseudomonadati</taxon>
        <taxon>Bacteroidota</taxon>
        <taxon>Cytophagia</taxon>
        <taxon>Cytophagales</taxon>
        <taxon>Leadbetterellaceae</taxon>
        <taxon>Arcticibacterium</taxon>
    </lineage>
</organism>
<dbReference type="KEGG" id="als:DJ013_17330"/>
<keyword evidence="1" id="KW-1003">Cell membrane</keyword>
<dbReference type="SMART" id="SM00327">
    <property type="entry name" value="VWA"/>
    <property type="match status" value="1"/>
</dbReference>
<evidence type="ECO:0000256" key="3">
    <source>
        <dbReference type="ARBA" id="ARBA00022989"/>
    </source>
</evidence>
<dbReference type="PANTHER" id="PTHR22550">
    <property type="entry name" value="SPORE GERMINATION PROTEIN"/>
    <property type="match status" value="1"/>
</dbReference>
<dbReference type="InterPro" id="IPR050768">
    <property type="entry name" value="UPF0353/GerABKA_families"/>
</dbReference>
<dbReference type="SUPFAM" id="SSF53300">
    <property type="entry name" value="vWA-like"/>
    <property type="match status" value="1"/>
</dbReference>
<proteinExistence type="predicted"/>
<reference evidence="7 8" key="1">
    <citation type="submission" date="2018-05" db="EMBL/GenBank/DDBJ databases">
        <title>Complete genome sequence of Arcticibacterium luteifluviistationis SM1504T, a cytophagaceae bacterium isolated from Arctic surface seawater.</title>
        <authorList>
            <person name="Li Y."/>
            <person name="Qin Q.-L."/>
        </authorList>
    </citation>
    <scope>NUCLEOTIDE SEQUENCE [LARGE SCALE GENOMIC DNA]</scope>
    <source>
        <strain evidence="7 8">SM1504</strain>
    </source>
</reference>
<feature type="transmembrane region" description="Helical" evidence="5">
    <location>
        <begin position="24"/>
        <end position="42"/>
    </location>
</feature>
<dbReference type="Gene3D" id="3.40.50.410">
    <property type="entry name" value="von Willebrand factor, type A domain"/>
    <property type="match status" value="1"/>
</dbReference>
<gene>
    <name evidence="7" type="ORF">DJ013_17330</name>
</gene>
<dbReference type="PANTHER" id="PTHR22550:SF5">
    <property type="entry name" value="LEUCINE ZIPPER PROTEIN 4"/>
    <property type="match status" value="1"/>
</dbReference>
<keyword evidence="3 5" id="KW-1133">Transmembrane helix</keyword>
<dbReference type="PROSITE" id="PS50234">
    <property type="entry name" value="VWFA"/>
    <property type="match status" value="1"/>
</dbReference>
<keyword evidence="4 5" id="KW-0472">Membrane</keyword>
<name>A0A2Z4GFS6_9BACT</name>
<feature type="domain" description="VWFA" evidence="6">
    <location>
        <begin position="104"/>
        <end position="281"/>
    </location>
</feature>
<evidence type="ECO:0000256" key="2">
    <source>
        <dbReference type="ARBA" id="ARBA00022692"/>
    </source>
</evidence>
<evidence type="ECO:0000256" key="1">
    <source>
        <dbReference type="ARBA" id="ARBA00022475"/>
    </source>
</evidence>
<evidence type="ECO:0000313" key="7">
    <source>
        <dbReference type="EMBL" id="AWV99838.1"/>
    </source>
</evidence>
<dbReference type="Pfam" id="PF00092">
    <property type="entry name" value="VWA"/>
    <property type="match status" value="1"/>
</dbReference>
<sequence>MFDWFSFEWFYPTTLRSFIWANPIYLYLVLGIPLLFILRWFFGGNTSQKLNLIVKKETLSTSWLKNLRFVVPVTFGLATALLLLALARPQRNLDSEETVAEGINIIIALDVSESMRTADLLPNRLSAAKQVARQFLNKRANDKIGLVVFAGESLSICPLTSDYGVLAEYLDKVSWDMISASGTAIGNAIATSINRLRDTSGESKAIILLSDGDNTAGNLSPQSASDLAKSFGIRIYTIAIGTNIGVEATNTQILNEIATNTDAVFYSAGSREALLGVFENINGLEKTRFAETLIKDVRDYYYVYLNWSLVIFVLFFLLRNTFLNNALED</sequence>
<protein>
    <recommendedName>
        <fullName evidence="6">VWFA domain-containing protein</fullName>
    </recommendedName>
</protein>
<dbReference type="InterPro" id="IPR002035">
    <property type="entry name" value="VWF_A"/>
</dbReference>
<evidence type="ECO:0000259" key="6">
    <source>
        <dbReference type="PROSITE" id="PS50234"/>
    </source>
</evidence>
<dbReference type="RefSeq" id="WP_111373206.1">
    <property type="nucleotide sequence ID" value="NZ_CP029480.1"/>
</dbReference>
<evidence type="ECO:0000256" key="4">
    <source>
        <dbReference type="ARBA" id="ARBA00023136"/>
    </source>
</evidence>
<keyword evidence="2 5" id="KW-0812">Transmembrane</keyword>
<feature type="transmembrane region" description="Helical" evidence="5">
    <location>
        <begin position="300"/>
        <end position="318"/>
    </location>
</feature>